<dbReference type="AlphaFoldDB" id="A0ABD2PP65"/>
<feature type="region of interest" description="Disordered" evidence="1">
    <location>
        <begin position="45"/>
        <end position="65"/>
    </location>
</feature>
<sequence length="217" mass="24499">MEVNESVKFNVDSEQEMEDEEEDALEDEEFDPALLYMLSNEGATEELATEGNVSPSIERKANSRKSLLDRRNEKRLHFGVSVEQNEVLDQLLQTVGFSEASPTKANTDDGLFSYENEASPSSPKFTNTLDGELLNRRIGIVYSMAESERKKPLSANVLKIKTMTGENRCSSESCMYNRENTEAMLRQVTLHSPELTPPFRTILIDGSIRTKPKMHTL</sequence>
<comment type="caution">
    <text evidence="2">The sequence shown here is derived from an EMBL/GenBank/DDBJ whole genome shotgun (WGS) entry which is preliminary data.</text>
</comment>
<gene>
    <name evidence="2" type="ORF">Ciccas_012166</name>
</gene>
<evidence type="ECO:0000256" key="1">
    <source>
        <dbReference type="SAM" id="MobiDB-lite"/>
    </source>
</evidence>
<organism evidence="2 3">
    <name type="scientific">Cichlidogyrus casuarinus</name>
    <dbReference type="NCBI Taxonomy" id="1844966"/>
    <lineage>
        <taxon>Eukaryota</taxon>
        <taxon>Metazoa</taxon>
        <taxon>Spiralia</taxon>
        <taxon>Lophotrochozoa</taxon>
        <taxon>Platyhelminthes</taxon>
        <taxon>Monogenea</taxon>
        <taxon>Monopisthocotylea</taxon>
        <taxon>Dactylogyridea</taxon>
        <taxon>Ancyrocephalidae</taxon>
        <taxon>Cichlidogyrus</taxon>
    </lineage>
</organism>
<protein>
    <submittedName>
        <fullName evidence="2">Uncharacterized protein</fullName>
    </submittedName>
</protein>
<evidence type="ECO:0000313" key="3">
    <source>
        <dbReference type="Proteomes" id="UP001626550"/>
    </source>
</evidence>
<feature type="region of interest" description="Disordered" evidence="1">
    <location>
        <begin position="1"/>
        <end position="26"/>
    </location>
</feature>
<name>A0ABD2PP65_9PLAT</name>
<reference evidence="2 3" key="1">
    <citation type="submission" date="2024-11" db="EMBL/GenBank/DDBJ databases">
        <title>Adaptive evolution of stress response genes in parasites aligns with host niche diversity.</title>
        <authorList>
            <person name="Hahn C."/>
            <person name="Resl P."/>
        </authorList>
    </citation>
    <scope>NUCLEOTIDE SEQUENCE [LARGE SCALE GENOMIC DNA]</scope>
    <source>
        <strain evidence="2">EGGRZ-B1_66</strain>
        <tissue evidence="2">Body</tissue>
    </source>
</reference>
<evidence type="ECO:0000313" key="2">
    <source>
        <dbReference type="EMBL" id="KAL3309286.1"/>
    </source>
</evidence>
<dbReference type="EMBL" id="JBJKFK010004081">
    <property type="protein sequence ID" value="KAL3309286.1"/>
    <property type="molecule type" value="Genomic_DNA"/>
</dbReference>
<dbReference type="Proteomes" id="UP001626550">
    <property type="component" value="Unassembled WGS sequence"/>
</dbReference>
<accession>A0ABD2PP65</accession>
<proteinExistence type="predicted"/>
<feature type="compositionally biased region" description="Acidic residues" evidence="1">
    <location>
        <begin position="13"/>
        <end position="26"/>
    </location>
</feature>
<keyword evidence="3" id="KW-1185">Reference proteome</keyword>